<evidence type="ECO:0000259" key="5">
    <source>
        <dbReference type="PROSITE" id="PS50011"/>
    </source>
</evidence>
<evidence type="ECO:0000256" key="1">
    <source>
        <dbReference type="ARBA" id="ARBA00022741"/>
    </source>
</evidence>
<dbReference type="PROSITE" id="PS50011">
    <property type="entry name" value="PROTEIN_KINASE_DOM"/>
    <property type="match status" value="1"/>
</dbReference>
<organism evidence="6 7">
    <name type="scientific">Tritrichomonas musculus</name>
    <dbReference type="NCBI Taxonomy" id="1915356"/>
    <lineage>
        <taxon>Eukaryota</taxon>
        <taxon>Metamonada</taxon>
        <taxon>Parabasalia</taxon>
        <taxon>Tritrichomonadida</taxon>
        <taxon>Tritrichomonadidae</taxon>
        <taxon>Tritrichomonas</taxon>
    </lineage>
</organism>
<dbReference type="Pfam" id="PF00069">
    <property type="entry name" value="Pkinase"/>
    <property type="match status" value="1"/>
</dbReference>
<feature type="binding site" evidence="3">
    <location>
        <position position="41"/>
    </location>
    <ligand>
        <name>ATP</name>
        <dbReference type="ChEBI" id="CHEBI:30616"/>
    </ligand>
</feature>
<gene>
    <name evidence="6" type="ORF">M9Y10_029858</name>
</gene>
<dbReference type="Gene3D" id="1.10.510.10">
    <property type="entry name" value="Transferase(Phosphotransferase) domain 1"/>
    <property type="match status" value="1"/>
</dbReference>
<dbReference type="PANTHER" id="PTHR44167">
    <property type="entry name" value="OVARIAN-SPECIFIC SERINE/THREONINE-PROTEIN KINASE LOK-RELATED"/>
    <property type="match status" value="1"/>
</dbReference>
<keyword evidence="2 3" id="KW-0067">ATP-binding</keyword>
<evidence type="ECO:0000256" key="2">
    <source>
        <dbReference type="ARBA" id="ARBA00022840"/>
    </source>
</evidence>
<dbReference type="InterPro" id="IPR017441">
    <property type="entry name" value="Protein_kinase_ATP_BS"/>
</dbReference>
<dbReference type="InterPro" id="IPR008271">
    <property type="entry name" value="Ser/Thr_kinase_AS"/>
</dbReference>
<dbReference type="EMBL" id="JAPFFF010000004">
    <property type="protein sequence ID" value="KAK8892619.1"/>
    <property type="molecule type" value="Genomic_DNA"/>
</dbReference>
<comment type="similarity">
    <text evidence="4">Belongs to the protein kinase superfamily.</text>
</comment>
<dbReference type="Proteomes" id="UP001470230">
    <property type="component" value="Unassembled WGS sequence"/>
</dbReference>
<feature type="domain" description="Protein kinase" evidence="5">
    <location>
        <begin position="11"/>
        <end position="306"/>
    </location>
</feature>
<dbReference type="SMART" id="SM00220">
    <property type="entry name" value="S_TKc"/>
    <property type="match status" value="1"/>
</dbReference>
<evidence type="ECO:0000313" key="6">
    <source>
        <dbReference type="EMBL" id="KAK8892619.1"/>
    </source>
</evidence>
<keyword evidence="6" id="KW-0418">Kinase</keyword>
<keyword evidence="4 6" id="KW-0723">Serine/threonine-protein kinase</keyword>
<dbReference type="PROSITE" id="PS00107">
    <property type="entry name" value="PROTEIN_KINASE_ATP"/>
    <property type="match status" value="1"/>
</dbReference>
<dbReference type="GO" id="GO:0004674">
    <property type="term" value="F:protein serine/threonine kinase activity"/>
    <property type="evidence" value="ECO:0007669"/>
    <property type="project" value="UniProtKB-KW"/>
</dbReference>
<dbReference type="Gene3D" id="3.30.200.20">
    <property type="entry name" value="Phosphorylase Kinase, domain 1"/>
    <property type="match status" value="1"/>
</dbReference>
<comment type="caution">
    <text evidence="6">The sequence shown here is derived from an EMBL/GenBank/DDBJ whole genome shotgun (WGS) entry which is preliminary data.</text>
</comment>
<keyword evidence="1 3" id="KW-0547">Nucleotide-binding</keyword>
<evidence type="ECO:0000313" key="7">
    <source>
        <dbReference type="Proteomes" id="UP001470230"/>
    </source>
</evidence>
<dbReference type="PROSITE" id="PS00108">
    <property type="entry name" value="PROTEIN_KINASE_ST"/>
    <property type="match status" value="1"/>
</dbReference>
<name>A0ABR2KNB6_9EUKA</name>
<dbReference type="PANTHER" id="PTHR44167:SF30">
    <property type="entry name" value="PHOSPHORYLASE KINASE"/>
    <property type="match status" value="1"/>
</dbReference>
<evidence type="ECO:0000256" key="3">
    <source>
        <dbReference type="PROSITE-ProRule" id="PRU10141"/>
    </source>
</evidence>
<sequence length="357" mass="41509">MRISNEILEQYQIISKLGEGGYGIVYKAREKGTNNIVTIKKTKKIDQNNEAKLPISITNEIDILNQLKGLSNIIKLKEILNDKVNDCVYMIYDYYEYDINDLINQYDTLSVEQVKSYFKQMLISLKNVHSKGYIHQDIKPSNFLVSSNNEIKLIDFGLSKKINNENIISQNKINIVGTLKYIAPEIILGKADYGKEADIWSLGLTFYEMLTKESLFCHCQTTEEIANRIVKIFGIPDKSEWPEFYGLPYKNLFLNNRKYANLSSESFFKNKIPKEYEQFENLISDMIQLNPEKRITVEEALKCPVFDDSKISQELPLINISETFFHKSNVNKITKEDENIKNLYDELRPKKIIPHII</sequence>
<dbReference type="InterPro" id="IPR000719">
    <property type="entry name" value="Prot_kinase_dom"/>
</dbReference>
<accession>A0ABR2KNB6</accession>
<evidence type="ECO:0000256" key="4">
    <source>
        <dbReference type="RuleBase" id="RU000304"/>
    </source>
</evidence>
<keyword evidence="6" id="KW-0808">Transferase</keyword>
<keyword evidence="7" id="KW-1185">Reference proteome</keyword>
<dbReference type="SUPFAM" id="SSF56112">
    <property type="entry name" value="Protein kinase-like (PK-like)"/>
    <property type="match status" value="1"/>
</dbReference>
<proteinExistence type="inferred from homology"/>
<dbReference type="InterPro" id="IPR011009">
    <property type="entry name" value="Kinase-like_dom_sf"/>
</dbReference>
<reference evidence="6 7" key="1">
    <citation type="submission" date="2024-04" db="EMBL/GenBank/DDBJ databases">
        <title>Tritrichomonas musculus Genome.</title>
        <authorList>
            <person name="Alves-Ferreira E."/>
            <person name="Grigg M."/>
            <person name="Lorenzi H."/>
            <person name="Galac M."/>
        </authorList>
    </citation>
    <scope>NUCLEOTIDE SEQUENCE [LARGE SCALE GENOMIC DNA]</scope>
    <source>
        <strain evidence="6 7">EAF2021</strain>
    </source>
</reference>
<protein>
    <submittedName>
        <fullName evidence="6">Serine/threonine protein kinase, CMGC, CDC2/CDK subfamily</fullName>
    </submittedName>
</protein>